<dbReference type="EMBL" id="JARBHI010000003">
    <property type="protein sequence ID" value="MDE1655890.1"/>
    <property type="molecule type" value="Genomic_DNA"/>
</dbReference>
<dbReference type="Pfam" id="PF06013">
    <property type="entry name" value="WXG100"/>
    <property type="match status" value="1"/>
</dbReference>
<protein>
    <submittedName>
        <fullName evidence="1">WXG100 family type VII secretion target</fullName>
    </submittedName>
</protein>
<organism evidence="1 2">
    <name type="scientific">Actinotignum sanguinis</name>
    <dbReference type="NCBI Taxonomy" id="1445614"/>
    <lineage>
        <taxon>Bacteria</taxon>
        <taxon>Bacillati</taxon>
        <taxon>Actinomycetota</taxon>
        <taxon>Actinomycetes</taxon>
        <taxon>Actinomycetales</taxon>
        <taxon>Actinomycetaceae</taxon>
        <taxon>Actinotignum</taxon>
    </lineage>
</organism>
<dbReference type="InterPro" id="IPR010310">
    <property type="entry name" value="T7SS_ESAT-6-like"/>
</dbReference>
<dbReference type="SUPFAM" id="SSF140453">
    <property type="entry name" value="EsxAB dimer-like"/>
    <property type="match status" value="1"/>
</dbReference>
<accession>A0ABT5V4K5</accession>
<sequence length="111" mass="11731">MAVSTAQLRVSNDSILAVRALLAQAQEDLRAHLHSTVDRIASWHAGWRGTAPVAFAAALEEYRAASEKLLALLADYGARLGRADATVTETDAATRADFSRMAALVGDLPAA</sequence>
<evidence type="ECO:0000313" key="1">
    <source>
        <dbReference type="EMBL" id="MDE1655890.1"/>
    </source>
</evidence>
<dbReference type="Proteomes" id="UP001219297">
    <property type="component" value="Unassembled WGS sequence"/>
</dbReference>
<dbReference type="Gene3D" id="1.10.287.1060">
    <property type="entry name" value="ESAT-6-like"/>
    <property type="match status" value="1"/>
</dbReference>
<reference evidence="1 2" key="1">
    <citation type="submission" date="2023-02" db="EMBL/GenBank/DDBJ databases">
        <title>Defining the Infant Male Urobiome and Moving Towards Mechanisms in Urobiome Research.</title>
        <authorList>
            <person name="Reasoner S."/>
            <person name="Flores V."/>
            <person name="Van Horn G."/>
            <person name="Morales G."/>
            <person name="Peard L."/>
            <person name="Abelson B."/>
            <person name="Manuel C."/>
            <person name="Lee J."/>
            <person name="Baker B."/>
            <person name="Williams T."/>
            <person name="Schmitz J."/>
            <person name="Clayton D."/>
            <person name="Hadjifrangiskou M."/>
        </authorList>
    </citation>
    <scope>NUCLEOTIDE SEQUENCE [LARGE SCALE GENOMIC DNA]</scope>
    <source>
        <strain evidence="1 2">AS1053</strain>
    </source>
</reference>
<comment type="caution">
    <text evidence="1">The sequence shown here is derived from an EMBL/GenBank/DDBJ whole genome shotgun (WGS) entry which is preliminary data.</text>
</comment>
<dbReference type="InterPro" id="IPR036689">
    <property type="entry name" value="ESAT-6-like_sf"/>
</dbReference>
<evidence type="ECO:0000313" key="2">
    <source>
        <dbReference type="Proteomes" id="UP001219297"/>
    </source>
</evidence>
<name>A0ABT5V4K5_9ACTO</name>
<keyword evidence="2" id="KW-1185">Reference proteome</keyword>
<dbReference type="RefSeq" id="WP_126135769.1">
    <property type="nucleotide sequence ID" value="NZ_CAMXYX010000001.1"/>
</dbReference>
<gene>
    <name evidence="1" type="ORF">PWJ81_02240</name>
</gene>
<proteinExistence type="predicted"/>